<dbReference type="GO" id="GO:0050515">
    <property type="term" value="F:4-(cytidine 5'-diphospho)-2-C-methyl-D-erythritol kinase activity"/>
    <property type="evidence" value="ECO:0007669"/>
    <property type="project" value="UniProtKB-UniRule"/>
</dbReference>
<accession>A0AAI9AIZ7</accession>
<dbReference type="PIRSF" id="PIRSF010376">
    <property type="entry name" value="IspE"/>
    <property type="match status" value="1"/>
</dbReference>
<feature type="binding site" evidence="6">
    <location>
        <begin position="92"/>
        <end position="102"/>
    </location>
    <ligand>
        <name>ATP</name>
        <dbReference type="ChEBI" id="CHEBI:30616"/>
    </ligand>
</feature>
<dbReference type="Gene3D" id="3.30.230.10">
    <property type="match status" value="1"/>
</dbReference>
<evidence type="ECO:0000256" key="6">
    <source>
        <dbReference type="HAMAP-Rule" id="MF_00061"/>
    </source>
</evidence>
<dbReference type="PANTHER" id="PTHR43527">
    <property type="entry name" value="4-DIPHOSPHOCYTIDYL-2-C-METHYL-D-ERYTHRITOL KINASE, CHLOROPLASTIC"/>
    <property type="match status" value="1"/>
</dbReference>
<feature type="active site" evidence="6">
    <location>
        <position position="134"/>
    </location>
</feature>
<dbReference type="RefSeq" id="WP_007473479.1">
    <property type="nucleotide sequence ID" value="NZ_ABCJ01000001.1"/>
</dbReference>
<keyword evidence="5 6" id="KW-0067">ATP-binding</keyword>
<keyword evidence="4 6" id="KW-0418">Kinase</keyword>
<comment type="function">
    <text evidence="6">Catalyzes the phosphorylation of the position 2 hydroxy group of 4-diphosphocytidyl-2C-methyl-D-erythritol.</text>
</comment>
<dbReference type="InterPro" id="IPR004424">
    <property type="entry name" value="IspE"/>
</dbReference>
<proteinExistence type="inferred from homology"/>
<dbReference type="PANTHER" id="PTHR43527:SF2">
    <property type="entry name" value="4-DIPHOSPHOCYTIDYL-2-C-METHYL-D-ERYTHRITOL KINASE, CHLOROPLASTIC"/>
    <property type="match status" value="1"/>
</dbReference>
<comment type="pathway">
    <text evidence="6">Isoprenoid biosynthesis; isopentenyl diphosphate biosynthesis via DXP pathway; isopentenyl diphosphate from 1-deoxy-D-xylulose 5-phosphate: step 3/6.</text>
</comment>
<dbReference type="AlphaFoldDB" id="A0AAI9AIZ7"/>
<evidence type="ECO:0000256" key="4">
    <source>
        <dbReference type="ARBA" id="ARBA00022777"/>
    </source>
</evidence>
<evidence type="ECO:0000256" key="5">
    <source>
        <dbReference type="ARBA" id="ARBA00022840"/>
    </source>
</evidence>
<dbReference type="Gene3D" id="3.30.70.890">
    <property type="entry name" value="GHMP kinase, C-terminal domain"/>
    <property type="match status" value="1"/>
</dbReference>
<gene>
    <name evidence="6" type="primary">ispE</name>
    <name evidence="8" type="ORF">CMTB2_03233</name>
</gene>
<dbReference type="EC" id="2.7.1.148" evidence="6"/>
<reference evidence="8 9" key="1">
    <citation type="journal article" date="2011" name="Stand. Genomic Sci.">
        <title>Draft genome sequence of Caminibacter mediatlanticus strain TB-2, an epsilonproteobacterium isolated from a deep-sea hydrothermal vent.</title>
        <authorList>
            <person name="Giovannelli D."/>
            <person name="Ferriera S."/>
            <person name="Johnson J."/>
            <person name="Kravitz S."/>
            <person name="Perez-Rodriguez I."/>
            <person name="Ricci J."/>
            <person name="O'Brien C."/>
            <person name="Voordeckers J.W."/>
            <person name="Bini E."/>
            <person name="Vetriani C."/>
        </authorList>
    </citation>
    <scope>NUCLEOTIDE SEQUENCE [LARGE SCALE GENOMIC DNA]</scope>
    <source>
        <strain evidence="8 9">TB-2</strain>
    </source>
</reference>
<evidence type="ECO:0000256" key="3">
    <source>
        <dbReference type="ARBA" id="ARBA00022741"/>
    </source>
</evidence>
<protein>
    <recommendedName>
        <fullName evidence="1 6">4-diphosphocytidyl-2-C-methyl-D-erythritol kinase</fullName>
        <shortName evidence="6">CMK</shortName>
        <ecNumber evidence="6">2.7.1.148</ecNumber>
    </recommendedName>
    <alternativeName>
        <fullName evidence="6">4-(cytidine-5'-diphospho)-2-C-methyl-D-erythritol kinase</fullName>
    </alternativeName>
</protein>
<feature type="active site" evidence="6">
    <location>
        <position position="8"/>
    </location>
</feature>
<sequence>MKIKAYAKVNIFLKIIGHDGMYHQIKSRFMKVKDLYDEIEIVEAEKFNIVGDVNCVLRDNSVFKAYLALTQEYPEIKKWFIGKEIRIHKNIPEMAGLGGGSSDAAAFLRLINEKSGLNVNTNKLIEIGKKVGSDVAFFITNADVADVYGRGDIVEVRDEKALDLEVLTPPIECSTPEVYKTYKQNFFNPAPTDFDKQETLELLNNYTPTELNDLLKPALMLYPDLYKYQDFGYFSGSGSSFFRVKT</sequence>
<evidence type="ECO:0000313" key="9">
    <source>
        <dbReference type="Proteomes" id="UP000003288"/>
    </source>
</evidence>
<comment type="catalytic activity">
    <reaction evidence="6">
        <text>4-CDP-2-C-methyl-D-erythritol + ATP = 4-CDP-2-C-methyl-D-erythritol 2-phosphate + ADP + H(+)</text>
        <dbReference type="Rhea" id="RHEA:18437"/>
        <dbReference type="ChEBI" id="CHEBI:15378"/>
        <dbReference type="ChEBI" id="CHEBI:30616"/>
        <dbReference type="ChEBI" id="CHEBI:57823"/>
        <dbReference type="ChEBI" id="CHEBI:57919"/>
        <dbReference type="ChEBI" id="CHEBI:456216"/>
        <dbReference type="EC" id="2.7.1.148"/>
    </reaction>
</comment>
<name>A0AAI9AIZ7_9BACT</name>
<dbReference type="GO" id="GO:0005524">
    <property type="term" value="F:ATP binding"/>
    <property type="evidence" value="ECO:0007669"/>
    <property type="project" value="UniProtKB-UniRule"/>
</dbReference>
<dbReference type="HAMAP" id="MF_00061">
    <property type="entry name" value="IspE"/>
    <property type="match status" value="1"/>
</dbReference>
<dbReference type="SUPFAM" id="SSF55060">
    <property type="entry name" value="GHMP Kinase, C-terminal domain"/>
    <property type="match status" value="1"/>
</dbReference>
<dbReference type="InterPro" id="IPR020568">
    <property type="entry name" value="Ribosomal_Su5_D2-typ_SF"/>
</dbReference>
<dbReference type="InterPro" id="IPR006204">
    <property type="entry name" value="GHMP_kinase_N_dom"/>
</dbReference>
<dbReference type="SUPFAM" id="SSF54211">
    <property type="entry name" value="Ribosomal protein S5 domain 2-like"/>
    <property type="match status" value="1"/>
</dbReference>
<dbReference type="InterPro" id="IPR036554">
    <property type="entry name" value="GHMP_kinase_C_sf"/>
</dbReference>
<dbReference type="Pfam" id="PF00288">
    <property type="entry name" value="GHMP_kinases_N"/>
    <property type="match status" value="1"/>
</dbReference>
<comment type="similarity">
    <text evidence="6">Belongs to the GHMP kinase family. IspE subfamily.</text>
</comment>
<dbReference type="NCBIfam" id="TIGR00154">
    <property type="entry name" value="ispE"/>
    <property type="match status" value="1"/>
</dbReference>
<dbReference type="NCBIfam" id="NF003216">
    <property type="entry name" value="PRK04181.1"/>
    <property type="match status" value="1"/>
</dbReference>
<keyword evidence="2 6" id="KW-0808">Transferase</keyword>
<dbReference type="EMBL" id="ABCJ01000001">
    <property type="protein sequence ID" value="EDM24496.1"/>
    <property type="molecule type" value="Genomic_DNA"/>
</dbReference>
<dbReference type="Proteomes" id="UP000003288">
    <property type="component" value="Unassembled WGS sequence"/>
</dbReference>
<evidence type="ECO:0000256" key="2">
    <source>
        <dbReference type="ARBA" id="ARBA00022679"/>
    </source>
</evidence>
<evidence type="ECO:0000313" key="8">
    <source>
        <dbReference type="EMBL" id="EDM24496.1"/>
    </source>
</evidence>
<feature type="domain" description="GHMP kinase N-terminal" evidence="7">
    <location>
        <begin position="60"/>
        <end position="139"/>
    </location>
</feature>
<evidence type="ECO:0000259" key="7">
    <source>
        <dbReference type="Pfam" id="PF00288"/>
    </source>
</evidence>
<organism evidence="8 9">
    <name type="scientific">Caminibacter mediatlanticus TB-2</name>
    <dbReference type="NCBI Taxonomy" id="391592"/>
    <lineage>
        <taxon>Bacteria</taxon>
        <taxon>Pseudomonadati</taxon>
        <taxon>Campylobacterota</taxon>
        <taxon>Epsilonproteobacteria</taxon>
        <taxon>Nautiliales</taxon>
        <taxon>Nautiliaceae</taxon>
        <taxon>Caminibacter</taxon>
    </lineage>
</organism>
<keyword evidence="6" id="KW-0414">Isoprene biosynthesis</keyword>
<dbReference type="InterPro" id="IPR014721">
    <property type="entry name" value="Ribsml_uS5_D2-typ_fold_subgr"/>
</dbReference>
<dbReference type="GO" id="GO:0016114">
    <property type="term" value="P:terpenoid biosynthetic process"/>
    <property type="evidence" value="ECO:0007669"/>
    <property type="project" value="UniProtKB-UniRule"/>
</dbReference>
<evidence type="ECO:0000256" key="1">
    <source>
        <dbReference type="ARBA" id="ARBA00017473"/>
    </source>
</evidence>
<comment type="caution">
    <text evidence="8">The sequence shown here is derived from an EMBL/GenBank/DDBJ whole genome shotgun (WGS) entry which is preliminary data.</text>
</comment>
<dbReference type="GO" id="GO:0019288">
    <property type="term" value="P:isopentenyl diphosphate biosynthetic process, methylerythritol 4-phosphate pathway"/>
    <property type="evidence" value="ECO:0007669"/>
    <property type="project" value="UniProtKB-UniRule"/>
</dbReference>
<keyword evidence="3 6" id="KW-0547">Nucleotide-binding</keyword>